<proteinExistence type="predicted"/>
<dbReference type="GO" id="GO:0016747">
    <property type="term" value="F:acyltransferase activity, transferring groups other than amino-acyl groups"/>
    <property type="evidence" value="ECO:0007669"/>
    <property type="project" value="InterPro"/>
</dbReference>
<dbReference type="Gene3D" id="3.40.630.30">
    <property type="match status" value="1"/>
</dbReference>
<sequence length="670" mass="74543">MSYELTYPQDQDRMGQGTVLDDVYALWKRHSATLGFLPFTAFNDRAAARQLLAARRDDIVVGYVLFDLPRTGQIILRHVCVAKSERGRSLARFMTDRIIADHPERLEIAADCREDYGLHGFWTRLGMTPRAERPGRRQLGSVLTRWRRSLGQLDLIEAALLASPLPLAVLDSNVVTDLCSAAHVHRDRVQESAGLNASWLQDHLVYAVSGQLDEEIRRTADVAQRAALRTGSQHWVRLRTTRPTDTSLEDELLERLGPAAKRDKSFADDVLHVADAIRADAAYFVTNDDNFIGSTDGWLRADYGIEAIRPHVLIGRIRSNIGQPSFIPRLIDSVNLDWVTPERLDAQTTQNAFAAHRAGERGRSLLQRLADARSHPQSTRVQILVNGGSPWALLAERRDGDELVVPLLRVAAGPQALTVALQLARHLRRLAVRSGCVRVRVTDITTDATTVGEALREDGYTIDENAFVVSPVGGTQYLPGLSAVEVSDRERLHYPLAVVGADMPVAVVPIQPRFAEGLLGYAADTLLQLRSTALGVLRQHVYFHKPSGSPLTVPSRLLWYVTADDLAVTRRLVARSRIIASEVLPAEEAHAIYRELGVLPLREIRAAANGNGDVHVIRFEDTELLERELSRRQVLQLNHEHGINGNFQSVRAVPSAYFDDVMRLQETEHG</sequence>
<dbReference type="SUPFAM" id="SSF55729">
    <property type="entry name" value="Acyl-CoA N-acyltransferases (Nat)"/>
    <property type="match status" value="1"/>
</dbReference>
<dbReference type="InterPro" id="IPR000182">
    <property type="entry name" value="GNAT_dom"/>
</dbReference>
<evidence type="ECO:0000313" key="2">
    <source>
        <dbReference type="EMBL" id="UYC81413.1"/>
    </source>
</evidence>
<reference evidence="2" key="1">
    <citation type="submission" date="2022-09" db="EMBL/GenBank/DDBJ databases">
        <title>Taxonomy of Curtobacterium flaccumfaciens.</title>
        <authorList>
            <person name="Osdaghi E."/>
            <person name="Taghavi S.M."/>
            <person name="Hamidizade M."/>
            <person name="Abachi H."/>
            <person name="Fazliarab A."/>
            <person name="Baeyen S."/>
            <person name="Portier P."/>
            <person name="Van Vaerenbergh J."/>
            <person name="Jacques M.-A."/>
        </authorList>
    </citation>
    <scope>NUCLEOTIDE SEQUENCE</scope>
    <source>
        <strain evidence="2">AGQB46</strain>
    </source>
</reference>
<protein>
    <recommendedName>
        <fullName evidence="1">N-acetyltransferase domain-containing protein</fullName>
    </recommendedName>
</protein>
<evidence type="ECO:0000259" key="1">
    <source>
        <dbReference type="PROSITE" id="PS51186"/>
    </source>
</evidence>
<dbReference type="Proteomes" id="UP001062223">
    <property type="component" value="Chromosome"/>
</dbReference>
<evidence type="ECO:0000313" key="3">
    <source>
        <dbReference type="Proteomes" id="UP001062223"/>
    </source>
</evidence>
<dbReference type="EMBL" id="CP106879">
    <property type="protein sequence ID" value="UYC81413.1"/>
    <property type="molecule type" value="Genomic_DNA"/>
</dbReference>
<dbReference type="KEGG" id="cpoi:OE229_02820"/>
<dbReference type="InterPro" id="IPR016181">
    <property type="entry name" value="Acyl_CoA_acyltransferase"/>
</dbReference>
<dbReference type="RefSeq" id="WP_263344992.1">
    <property type="nucleotide sequence ID" value="NZ_CP106879.1"/>
</dbReference>
<name>A0A9Q9T3S3_9MICO</name>
<dbReference type="AlphaFoldDB" id="A0A9Q9T3S3"/>
<dbReference type="PROSITE" id="PS51186">
    <property type="entry name" value="GNAT"/>
    <property type="match status" value="1"/>
</dbReference>
<gene>
    <name evidence="2" type="ORF">OE229_02820</name>
</gene>
<organism evidence="2 3">
    <name type="scientific">Curtobacterium poinsettiae</name>
    <dbReference type="NCBI Taxonomy" id="159612"/>
    <lineage>
        <taxon>Bacteria</taxon>
        <taxon>Bacillati</taxon>
        <taxon>Actinomycetota</taxon>
        <taxon>Actinomycetes</taxon>
        <taxon>Micrococcales</taxon>
        <taxon>Microbacteriaceae</taxon>
        <taxon>Curtobacterium</taxon>
    </lineage>
</organism>
<accession>A0A9Q9T3S3</accession>
<feature type="domain" description="N-acetyltransferase" evidence="1">
    <location>
        <begin position="5"/>
        <end position="151"/>
    </location>
</feature>